<protein>
    <submittedName>
        <fullName evidence="1">Uncharacterized protein</fullName>
    </submittedName>
</protein>
<reference evidence="1 2" key="1">
    <citation type="submission" date="2009-03" db="EMBL/GenBank/DDBJ databases">
        <authorList>
            <person name="Warren W."/>
            <person name="Ye L."/>
            <person name="Minx P."/>
            <person name="Worley K."/>
            <person name="Gibbs R."/>
            <person name="Wilson R.K."/>
        </authorList>
    </citation>
    <scope>NUCLEOTIDE SEQUENCE [LARGE SCALE GENOMIC DNA]</scope>
</reference>
<dbReference type="GeneTree" id="ENSGT01120000271815"/>
<dbReference type="PANTHER" id="PTHR12138">
    <property type="entry name" value="PRIMATE-EXPANDED PROTEIN FAMILY"/>
    <property type="match status" value="1"/>
</dbReference>
<accession>A0A8I3WCW8</accession>
<name>A0A8I3WCW8_CALJA</name>
<dbReference type="PRINTS" id="PR02045">
    <property type="entry name" value="F138DOMAIN"/>
</dbReference>
<reference evidence="1" key="3">
    <citation type="submission" date="2025-09" db="UniProtKB">
        <authorList>
            <consortium name="Ensembl"/>
        </authorList>
    </citation>
    <scope>IDENTIFICATION</scope>
</reference>
<proteinExistence type="predicted"/>
<dbReference type="Ensembl" id="ENSCJAT00000138035.1">
    <property type="protein sequence ID" value="ENSCJAP00000088173.1"/>
    <property type="gene ID" value="ENSCJAG00000072826.1"/>
</dbReference>
<sequence length="194" mass="21564">MFPRLVLNSLAQATHLPGPPKVLEISSVNYWAQPPHQIIIIILTRSLTLSPRLECSDTISAHCNLHLPDSRDSPASASQVAGITGTCHHIWLIFFFFLDRVSFLLPRLECSGVILVYHSLHLPVEVNLMPWLVSISWSQAILLSSWDYRHAPPRLANFAFLVETGFLHVGQADFELPTVGDPLALASQMLGLQV</sequence>
<dbReference type="Proteomes" id="UP000008225">
    <property type="component" value="Chromosome 3"/>
</dbReference>
<dbReference type="AlphaFoldDB" id="A0A8I3WCW8"/>
<evidence type="ECO:0000313" key="1">
    <source>
        <dbReference type="Ensembl" id="ENSCJAP00000088173.1"/>
    </source>
</evidence>
<dbReference type="PANTHER" id="PTHR12138:SF162">
    <property type="entry name" value="CHROMOSOME UNDETERMINED SCAFFOLD_275, WHOLE GENOME SHOTGUN SEQUENCE"/>
    <property type="match status" value="1"/>
</dbReference>
<evidence type="ECO:0000313" key="2">
    <source>
        <dbReference type="Proteomes" id="UP000008225"/>
    </source>
</evidence>
<keyword evidence="2" id="KW-1185">Reference proteome</keyword>
<organism evidence="1 2">
    <name type="scientific">Callithrix jacchus</name>
    <name type="common">White-tufted-ear marmoset</name>
    <name type="synonym">Simia Jacchus</name>
    <dbReference type="NCBI Taxonomy" id="9483"/>
    <lineage>
        <taxon>Eukaryota</taxon>
        <taxon>Metazoa</taxon>
        <taxon>Chordata</taxon>
        <taxon>Craniata</taxon>
        <taxon>Vertebrata</taxon>
        <taxon>Euteleostomi</taxon>
        <taxon>Mammalia</taxon>
        <taxon>Eutheria</taxon>
        <taxon>Euarchontoglires</taxon>
        <taxon>Primates</taxon>
        <taxon>Haplorrhini</taxon>
        <taxon>Platyrrhini</taxon>
        <taxon>Cebidae</taxon>
        <taxon>Callitrichinae</taxon>
        <taxon>Callithrix</taxon>
        <taxon>Callithrix</taxon>
    </lineage>
</organism>
<reference evidence="1" key="2">
    <citation type="submission" date="2025-08" db="UniProtKB">
        <authorList>
            <consortium name="Ensembl"/>
        </authorList>
    </citation>
    <scope>IDENTIFICATION</scope>
</reference>